<dbReference type="InterPro" id="IPR054189">
    <property type="entry name" value="DUF6894"/>
</dbReference>
<feature type="domain" description="DUF6894" evidence="1">
    <location>
        <begin position="4"/>
        <end position="69"/>
    </location>
</feature>
<dbReference type="Pfam" id="PF21834">
    <property type="entry name" value="DUF6894"/>
    <property type="match status" value="1"/>
</dbReference>
<dbReference type="RefSeq" id="WP_171218476.1">
    <property type="nucleotide sequence ID" value="NZ_JABEPP010000003.1"/>
</dbReference>
<reference evidence="2 3" key="1">
    <citation type="submission" date="2020-04" db="EMBL/GenBank/DDBJ databases">
        <title>Enterovirga sp. isolate from soil.</title>
        <authorList>
            <person name="Chea S."/>
            <person name="Kim D.-U."/>
        </authorList>
    </citation>
    <scope>NUCLEOTIDE SEQUENCE [LARGE SCALE GENOMIC DNA]</scope>
    <source>
        <strain evidence="2 3">DB1703</strain>
    </source>
</reference>
<proteinExistence type="predicted"/>
<dbReference type="EMBL" id="JABEPP010000003">
    <property type="protein sequence ID" value="NNM72971.1"/>
    <property type="molecule type" value="Genomic_DNA"/>
</dbReference>
<comment type="caution">
    <text evidence="2">The sequence shown here is derived from an EMBL/GenBank/DDBJ whole genome shotgun (WGS) entry which is preliminary data.</text>
</comment>
<gene>
    <name evidence="2" type="ORF">HJG44_11335</name>
</gene>
<organism evidence="2 3">
    <name type="scientific">Enterovirga aerilata</name>
    <dbReference type="NCBI Taxonomy" id="2730920"/>
    <lineage>
        <taxon>Bacteria</taxon>
        <taxon>Pseudomonadati</taxon>
        <taxon>Pseudomonadota</taxon>
        <taxon>Alphaproteobacteria</taxon>
        <taxon>Hyphomicrobiales</taxon>
        <taxon>Methylobacteriaceae</taxon>
        <taxon>Enterovirga</taxon>
    </lineage>
</organism>
<keyword evidence="3" id="KW-1185">Reference proteome</keyword>
<name>A0A849I6P0_9HYPH</name>
<dbReference type="AlphaFoldDB" id="A0A849I6P0"/>
<dbReference type="Proteomes" id="UP000564885">
    <property type="component" value="Unassembled WGS sequence"/>
</dbReference>
<accession>A0A849I6P0</accession>
<protein>
    <recommendedName>
        <fullName evidence="1">DUF6894 domain-containing protein</fullName>
    </recommendedName>
</protein>
<sequence length="77" mass="8746">MAIHYFHCTDGFDLILDRRGRDTKAFGDALITAREVAAEIMQAVPAYREWDNWAVHIYDEAGPLEVVPFARQPRAAV</sequence>
<evidence type="ECO:0000313" key="3">
    <source>
        <dbReference type="Proteomes" id="UP000564885"/>
    </source>
</evidence>
<evidence type="ECO:0000259" key="1">
    <source>
        <dbReference type="Pfam" id="PF21834"/>
    </source>
</evidence>
<evidence type="ECO:0000313" key="2">
    <source>
        <dbReference type="EMBL" id="NNM72971.1"/>
    </source>
</evidence>